<dbReference type="EMBL" id="JASFZW010000009">
    <property type="protein sequence ID" value="KAK2076605.1"/>
    <property type="molecule type" value="Genomic_DNA"/>
</dbReference>
<reference evidence="7" key="1">
    <citation type="submission" date="2021-01" db="EMBL/GenBank/DDBJ databases">
        <authorList>
            <person name="Eckstrom K.M.E."/>
        </authorList>
    </citation>
    <scope>NUCLEOTIDE SEQUENCE</scope>
    <source>
        <strain evidence="7">UVCC 0001</strain>
    </source>
</reference>
<dbReference type="GO" id="GO:0030134">
    <property type="term" value="C:COPII-coated ER to Golgi transport vesicle"/>
    <property type="evidence" value="ECO:0007669"/>
    <property type="project" value="TreeGrafter"/>
</dbReference>
<organism evidence="7 8">
    <name type="scientific">Prototheca wickerhamii</name>
    <dbReference type="NCBI Taxonomy" id="3111"/>
    <lineage>
        <taxon>Eukaryota</taxon>
        <taxon>Viridiplantae</taxon>
        <taxon>Chlorophyta</taxon>
        <taxon>core chlorophytes</taxon>
        <taxon>Trebouxiophyceae</taxon>
        <taxon>Chlorellales</taxon>
        <taxon>Chlorellaceae</taxon>
        <taxon>Prototheca</taxon>
    </lineage>
</organism>
<gene>
    <name evidence="7" type="ORF">QBZ16_005365</name>
</gene>
<evidence type="ECO:0000256" key="1">
    <source>
        <dbReference type="ARBA" id="ARBA00004141"/>
    </source>
</evidence>
<dbReference type="GO" id="GO:0097020">
    <property type="term" value="F:COPII receptor activity"/>
    <property type="evidence" value="ECO:0007669"/>
    <property type="project" value="InterPro"/>
</dbReference>
<dbReference type="GO" id="GO:0005789">
    <property type="term" value="C:endoplasmic reticulum membrane"/>
    <property type="evidence" value="ECO:0007669"/>
    <property type="project" value="TreeGrafter"/>
</dbReference>
<accession>A0AAD9MJI9</accession>
<dbReference type="Proteomes" id="UP001255856">
    <property type="component" value="Unassembled WGS sequence"/>
</dbReference>
<keyword evidence="3 6" id="KW-0812">Transmembrane</keyword>
<evidence type="ECO:0000256" key="6">
    <source>
        <dbReference type="SAM" id="Phobius"/>
    </source>
</evidence>
<feature type="transmembrane region" description="Helical" evidence="6">
    <location>
        <begin position="98"/>
        <end position="118"/>
    </location>
</feature>
<comment type="similarity">
    <text evidence="2">Belongs to the SVP26 family.</text>
</comment>
<dbReference type="PANTHER" id="PTHR13144:SF0">
    <property type="entry name" value="PROTEIN TEX261"/>
    <property type="match status" value="1"/>
</dbReference>
<dbReference type="GO" id="GO:0006888">
    <property type="term" value="P:endoplasmic reticulum to Golgi vesicle-mediated transport"/>
    <property type="evidence" value="ECO:0007669"/>
    <property type="project" value="InterPro"/>
</dbReference>
<evidence type="ECO:0000256" key="2">
    <source>
        <dbReference type="ARBA" id="ARBA00008096"/>
    </source>
</evidence>
<evidence type="ECO:0000256" key="4">
    <source>
        <dbReference type="ARBA" id="ARBA00022989"/>
    </source>
</evidence>
<dbReference type="PANTHER" id="PTHR13144">
    <property type="entry name" value="TEX261 PROTEIN"/>
    <property type="match status" value="1"/>
</dbReference>
<dbReference type="AlphaFoldDB" id="A0AAD9MJI9"/>
<keyword evidence="4 6" id="KW-1133">Transmembrane helix</keyword>
<evidence type="ECO:0000256" key="3">
    <source>
        <dbReference type="ARBA" id="ARBA00022692"/>
    </source>
</evidence>
<proteinExistence type="inferred from homology"/>
<evidence type="ECO:0000313" key="7">
    <source>
        <dbReference type="EMBL" id="KAK2076605.1"/>
    </source>
</evidence>
<protein>
    <recommendedName>
        <fullName evidence="9">Transmembrane adaptor Erv26</fullName>
    </recommendedName>
</protein>
<comment type="subcellular location">
    <subcellularLocation>
        <location evidence="1">Membrane</location>
        <topology evidence="1">Multi-pass membrane protein</topology>
    </subcellularLocation>
</comment>
<feature type="transmembrane region" description="Helical" evidence="6">
    <location>
        <begin position="12"/>
        <end position="33"/>
    </location>
</feature>
<comment type="caution">
    <text evidence="7">The sequence shown here is derived from an EMBL/GenBank/DDBJ whole genome shotgun (WGS) entry which is preliminary data.</text>
</comment>
<evidence type="ECO:0000256" key="5">
    <source>
        <dbReference type="ARBA" id="ARBA00023136"/>
    </source>
</evidence>
<name>A0AAD9MJI9_PROWI</name>
<dbReference type="InterPro" id="IPR007277">
    <property type="entry name" value="Svp26/Tex261"/>
</dbReference>
<keyword evidence="5 6" id="KW-0472">Membrane</keyword>
<dbReference type="Pfam" id="PF04148">
    <property type="entry name" value="Erv26"/>
    <property type="match status" value="1"/>
</dbReference>
<sequence length="210" mass="23049">MWVHVSTIVAYAGFYLVIVFLTLGIACALFYLAELIEEYTSLTKRLLGHIIKQIELVLHAVLLLDRPPLLCIGTSVASQLACLALLKPFPYNQLSAPNSLASGALTLAATALWVRHFWGLRYSLEYIVAFCLVTVWLAPFVLLLGVTGDQSALPGASGFPLQPPPGQLAAKKQPQRRGLALRLFDIVRQKRDEAMPTLTSHLPGVTKEKM</sequence>
<keyword evidence="8" id="KW-1185">Reference proteome</keyword>
<dbReference type="GO" id="GO:0000139">
    <property type="term" value="C:Golgi membrane"/>
    <property type="evidence" value="ECO:0007669"/>
    <property type="project" value="TreeGrafter"/>
</dbReference>
<evidence type="ECO:0008006" key="9">
    <source>
        <dbReference type="Google" id="ProtNLM"/>
    </source>
</evidence>
<feature type="transmembrane region" description="Helical" evidence="6">
    <location>
        <begin position="124"/>
        <end position="146"/>
    </location>
</feature>
<evidence type="ECO:0000313" key="8">
    <source>
        <dbReference type="Proteomes" id="UP001255856"/>
    </source>
</evidence>